<dbReference type="PANTHER" id="PTHR10642:SF26">
    <property type="entry name" value="RIBONUCLEASE H1"/>
    <property type="match status" value="1"/>
</dbReference>
<evidence type="ECO:0000256" key="1">
    <source>
        <dbReference type="ARBA" id="ARBA00000077"/>
    </source>
</evidence>
<proteinExistence type="inferred from homology"/>
<dbReference type="Gene3D" id="3.30.420.10">
    <property type="entry name" value="Ribonuclease H-like superfamily/Ribonuclease H"/>
    <property type="match status" value="1"/>
</dbReference>
<evidence type="ECO:0000313" key="12">
    <source>
        <dbReference type="EMBL" id="ADZ85820.1"/>
    </source>
</evidence>
<dbReference type="InterPro" id="IPR002156">
    <property type="entry name" value="RNaseH_domain"/>
</dbReference>
<dbReference type="STRING" id="642492.Clole_4148"/>
<dbReference type="Pfam" id="PF00075">
    <property type="entry name" value="RNase_H"/>
    <property type="match status" value="1"/>
</dbReference>
<feature type="domain" description="RNase H type-1" evidence="11">
    <location>
        <begin position="1"/>
        <end position="147"/>
    </location>
</feature>
<dbReference type="Proteomes" id="UP000008467">
    <property type="component" value="Chromosome"/>
</dbReference>
<evidence type="ECO:0000259" key="11">
    <source>
        <dbReference type="PROSITE" id="PS50879"/>
    </source>
</evidence>
<evidence type="ECO:0000256" key="10">
    <source>
        <dbReference type="ARBA" id="ARBA00022842"/>
    </source>
</evidence>
<dbReference type="GO" id="GO:0004523">
    <property type="term" value="F:RNA-DNA hybrid ribonuclease activity"/>
    <property type="evidence" value="ECO:0007669"/>
    <property type="project" value="UniProtKB-EC"/>
</dbReference>
<keyword evidence="10" id="KW-0460">Magnesium</keyword>
<evidence type="ECO:0000256" key="2">
    <source>
        <dbReference type="ARBA" id="ARBA00001946"/>
    </source>
</evidence>
<comment type="subunit">
    <text evidence="4">Monomer.</text>
</comment>
<evidence type="ECO:0000256" key="6">
    <source>
        <dbReference type="ARBA" id="ARBA00022722"/>
    </source>
</evidence>
<keyword evidence="8" id="KW-0255">Endonuclease</keyword>
<name>F2JM40_CELLD</name>
<dbReference type="eggNOG" id="COG0328">
    <property type="taxonomic scope" value="Bacteria"/>
</dbReference>
<sequence>MANEIMVYTDGGARGNGKEDCVSAWAYTLSYGEHYKENKGAMYGATNNQMEMTAIIEALKAIKNKTIPIKLHSDSAYCITGITSWIHNWKKKGWINSKKEPVENKELWIEMDKLVRECTSIEFVKVKGHADVQGNIRVDALVNLAMDELIAEGR</sequence>
<reference evidence="12 13" key="1">
    <citation type="journal article" date="2011" name="J. Bacteriol.">
        <title>Complete genome sequence of the cellulose-degrading bacterium Cellulosilyticum lentocellum.</title>
        <authorList>
            <consortium name="US DOE Joint Genome Institute"/>
            <person name="Miller D.A."/>
            <person name="Suen G."/>
            <person name="Bruce D."/>
            <person name="Copeland A."/>
            <person name="Cheng J.F."/>
            <person name="Detter C."/>
            <person name="Goodwin L.A."/>
            <person name="Han C.S."/>
            <person name="Hauser L.J."/>
            <person name="Land M.L."/>
            <person name="Lapidus A."/>
            <person name="Lucas S."/>
            <person name="Meincke L."/>
            <person name="Pitluck S."/>
            <person name="Tapia R."/>
            <person name="Teshima H."/>
            <person name="Woyke T."/>
            <person name="Fox B.G."/>
            <person name="Angert E.R."/>
            <person name="Currie C.R."/>
        </authorList>
    </citation>
    <scope>NUCLEOTIDE SEQUENCE [LARGE SCALE GENOMIC DNA]</scope>
    <source>
        <strain evidence="13">ATCC 49066 / DSM 5427 / NCIMB 11756 / RHM5</strain>
    </source>
</reference>
<dbReference type="PANTHER" id="PTHR10642">
    <property type="entry name" value="RIBONUCLEASE H1"/>
    <property type="match status" value="1"/>
</dbReference>
<dbReference type="GO" id="GO:0003676">
    <property type="term" value="F:nucleic acid binding"/>
    <property type="evidence" value="ECO:0007669"/>
    <property type="project" value="InterPro"/>
</dbReference>
<evidence type="ECO:0000256" key="8">
    <source>
        <dbReference type="ARBA" id="ARBA00022759"/>
    </source>
</evidence>
<dbReference type="HOGENOM" id="CLU_030894_6_3_9"/>
<dbReference type="InterPro" id="IPR022892">
    <property type="entry name" value="RNaseHI"/>
</dbReference>
<dbReference type="KEGG" id="cle:Clole_4148"/>
<dbReference type="GO" id="GO:0046872">
    <property type="term" value="F:metal ion binding"/>
    <property type="evidence" value="ECO:0007669"/>
    <property type="project" value="UniProtKB-KW"/>
</dbReference>
<dbReference type="RefSeq" id="WP_013659091.1">
    <property type="nucleotide sequence ID" value="NC_015275.1"/>
</dbReference>
<comment type="similarity">
    <text evidence="3">Belongs to the RNase H family.</text>
</comment>
<organism evidence="12 13">
    <name type="scientific">Cellulosilyticum lentocellum (strain ATCC 49066 / DSM 5427 / NCIMB 11756 / RHM5)</name>
    <name type="common">Clostridium lentocellum</name>
    <dbReference type="NCBI Taxonomy" id="642492"/>
    <lineage>
        <taxon>Bacteria</taxon>
        <taxon>Bacillati</taxon>
        <taxon>Bacillota</taxon>
        <taxon>Clostridia</taxon>
        <taxon>Lachnospirales</taxon>
        <taxon>Cellulosilyticaceae</taxon>
        <taxon>Cellulosilyticum</taxon>
    </lineage>
</organism>
<dbReference type="InterPro" id="IPR050092">
    <property type="entry name" value="RNase_H"/>
</dbReference>
<dbReference type="CDD" id="cd09278">
    <property type="entry name" value="RNase_HI_prokaryote_like"/>
    <property type="match status" value="1"/>
</dbReference>
<dbReference type="PROSITE" id="PS50879">
    <property type="entry name" value="RNASE_H_1"/>
    <property type="match status" value="1"/>
</dbReference>
<dbReference type="InterPro" id="IPR012337">
    <property type="entry name" value="RNaseH-like_sf"/>
</dbReference>
<keyword evidence="13" id="KW-1185">Reference proteome</keyword>
<keyword evidence="9 12" id="KW-0378">Hydrolase</keyword>
<gene>
    <name evidence="12" type="ordered locus">Clole_4148</name>
</gene>
<evidence type="ECO:0000256" key="3">
    <source>
        <dbReference type="ARBA" id="ARBA00005300"/>
    </source>
</evidence>
<dbReference type="InterPro" id="IPR036397">
    <property type="entry name" value="RNaseH_sf"/>
</dbReference>
<accession>F2JM40</accession>
<evidence type="ECO:0000256" key="5">
    <source>
        <dbReference type="ARBA" id="ARBA00012180"/>
    </source>
</evidence>
<evidence type="ECO:0000313" key="13">
    <source>
        <dbReference type="Proteomes" id="UP000008467"/>
    </source>
</evidence>
<dbReference type="SUPFAM" id="SSF53098">
    <property type="entry name" value="Ribonuclease H-like"/>
    <property type="match status" value="1"/>
</dbReference>
<evidence type="ECO:0000256" key="4">
    <source>
        <dbReference type="ARBA" id="ARBA00011245"/>
    </source>
</evidence>
<dbReference type="GO" id="GO:0043137">
    <property type="term" value="P:DNA replication, removal of RNA primer"/>
    <property type="evidence" value="ECO:0007669"/>
    <property type="project" value="TreeGrafter"/>
</dbReference>
<keyword evidence="6" id="KW-0540">Nuclease</keyword>
<dbReference type="AlphaFoldDB" id="F2JM40"/>
<dbReference type="EC" id="3.1.26.4" evidence="5"/>
<evidence type="ECO:0000256" key="7">
    <source>
        <dbReference type="ARBA" id="ARBA00022723"/>
    </source>
</evidence>
<protein>
    <recommendedName>
        <fullName evidence="5">ribonuclease H</fullName>
        <ecNumber evidence="5">3.1.26.4</ecNumber>
    </recommendedName>
</protein>
<dbReference type="EMBL" id="CP002582">
    <property type="protein sequence ID" value="ADZ85820.1"/>
    <property type="molecule type" value="Genomic_DNA"/>
</dbReference>
<evidence type="ECO:0000256" key="9">
    <source>
        <dbReference type="ARBA" id="ARBA00022801"/>
    </source>
</evidence>
<comment type="catalytic activity">
    <reaction evidence="1">
        <text>Endonucleolytic cleavage to 5'-phosphomonoester.</text>
        <dbReference type="EC" id="3.1.26.4"/>
    </reaction>
</comment>
<comment type="cofactor">
    <cofactor evidence="2">
        <name>Mg(2+)</name>
        <dbReference type="ChEBI" id="CHEBI:18420"/>
    </cofactor>
</comment>
<keyword evidence="7" id="KW-0479">Metal-binding</keyword>